<dbReference type="CDD" id="cd02440">
    <property type="entry name" value="AdoMet_MTases"/>
    <property type="match status" value="1"/>
</dbReference>
<comment type="caution">
    <text evidence="2">The sequence shown here is derived from an EMBL/GenBank/DDBJ whole genome shotgun (WGS) entry which is preliminary data.</text>
</comment>
<dbReference type="Gene3D" id="3.40.50.150">
    <property type="entry name" value="Vaccinia Virus protein VP39"/>
    <property type="match status" value="1"/>
</dbReference>
<evidence type="ECO:0000313" key="2">
    <source>
        <dbReference type="EMBL" id="OGK30000.1"/>
    </source>
</evidence>
<reference evidence="2 3" key="1">
    <citation type="journal article" date="2016" name="Nat. Commun.">
        <title>Thousands of microbial genomes shed light on interconnected biogeochemical processes in an aquifer system.</title>
        <authorList>
            <person name="Anantharaman K."/>
            <person name="Brown C.T."/>
            <person name="Hug L.A."/>
            <person name="Sharon I."/>
            <person name="Castelle C.J."/>
            <person name="Probst A.J."/>
            <person name="Thomas B.C."/>
            <person name="Singh A."/>
            <person name="Wilkins M.J."/>
            <person name="Karaoz U."/>
            <person name="Brodie E.L."/>
            <person name="Williams K.H."/>
            <person name="Hubbard S.S."/>
            <person name="Banfield J.F."/>
        </authorList>
    </citation>
    <scope>NUCLEOTIDE SEQUENCE [LARGE SCALE GENOMIC DNA]</scope>
</reference>
<dbReference type="InterPro" id="IPR013216">
    <property type="entry name" value="Methyltransf_11"/>
</dbReference>
<proteinExistence type="predicted"/>
<dbReference type="PANTHER" id="PTHR43861">
    <property type="entry name" value="TRANS-ACONITATE 2-METHYLTRANSFERASE-RELATED"/>
    <property type="match status" value="1"/>
</dbReference>
<dbReference type="InterPro" id="IPR029063">
    <property type="entry name" value="SAM-dependent_MTases_sf"/>
</dbReference>
<evidence type="ECO:0000313" key="3">
    <source>
        <dbReference type="Proteomes" id="UP000177199"/>
    </source>
</evidence>
<dbReference type="Pfam" id="PF08241">
    <property type="entry name" value="Methyltransf_11"/>
    <property type="match status" value="1"/>
</dbReference>
<accession>A0A1F7HFH1</accession>
<sequence length="263" mass="30286">MKVKQATLKQLFKIYQHPSAVLFRAIELKAVYEQTRGQTFRHPSLDLGCGDGKITQLLFDDQFTYGVDNGEADDVDIAIKNHVYKKVLIESAEKMSLPDNSINFIFSNSVIEHIPDNKAVLSEVSRILKRGGSFIFTSPSSLFSDYLYIPALLKKLGLGFLSQPYITKRNQMLNHYHILSHIEWEKRLKKAGLKLVGFAYYIPEEILHLWDRMAVQIYFSRMFDRNIEKKLSKKYAAKIEKFYKHGTDDKTKGASVFIHAVKS</sequence>
<dbReference type="SUPFAM" id="SSF53335">
    <property type="entry name" value="S-adenosyl-L-methionine-dependent methyltransferases"/>
    <property type="match status" value="1"/>
</dbReference>
<gene>
    <name evidence="2" type="ORF">A3F29_03925</name>
</gene>
<dbReference type="GO" id="GO:0008757">
    <property type="term" value="F:S-adenosylmethionine-dependent methyltransferase activity"/>
    <property type="evidence" value="ECO:0007669"/>
    <property type="project" value="InterPro"/>
</dbReference>
<name>A0A1F7HFH1_9BACT</name>
<dbReference type="Proteomes" id="UP000177199">
    <property type="component" value="Unassembled WGS sequence"/>
</dbReference>
<protein>
    <recommendedName>
        <fullName evidence="1">Methyltransferase type 11 domain-containing protein</fullName>
    </recommendedName>
</protein>
<feature type="domain" description="Methyltransferase type 11" evidence="1">
    <location>
        <begin position="45"/>
        <end position="136"/>
    </location>
</feature>
<dbReference type="EMBL" id="MFZV01000054">
    <property type="protein sequence ID" value="OGK30000.1"/>
    <property type="molecule type" value="Genomic_DNA"/>
</dbReference>
<organism evidence="2 3">
    <name type="scientific">Candidatus Roizmanbacteria bacterium RIFCSPHIGHO2_12_FULL_33_9</name>
    <dbReference type="NCBI Taxonomy" id="1802045"/>
    <lineage>
        <taxon>Bacteria</taxon>
        <taxon>Candidatus Roizmaniibacteriota</taxon>
    </lineage>
</organism>
<evidence type="ECO:0000259" key="1">
    <source>
        <dbReference type="Pfam" id="PF08241"/>
    </source>
</evidence>
<dbReference type="AlphaFoldDB" id="A0A1F7HFH1"/>